<keyword evidence="1" id="KW-0648">Protein biosynthesis</keyword>
<name>A0A6P5RR59_PRUAV</name>
<feature type="domain" description="Anticodon-binding" evidence="3">
    <location>
        <begin position="29"/>
        <end position="114"/>
    </location>
</feature>
<dbReference type="GO" id="GO:0009507">
    <property type="term" value="C:chloroplast"/>
    <property type="evidence" value="ECO:0007669"/>
    <property type="project" value="TreeGrafter"/>
</dbReference>
<sequence>VLLSVCLLYCWNTTKGNGPSGLVHVRQIVCPVSHTALPYALQVRDQLHQAGYYVDVDTSDKTIQKKVRQAQMAQYNYILVVGAEEVQNGQVSVRVRDKGDVTVMSMEGLLQHFKDQVEAFH</sequence>
<protein>
    <submittedName>
        <fullName evidence="5">Threonine--tRNA ligase, mitochondrial 1-like</fullName>
    </submittedName>
</protein>
<dbReference type="RefSeq" id="XP_021804303.1">
    <property type="nucleotide sequence ID" value="XM_021948611.1"/>
</dbReference>
<dbReference type="Proteomes" id="UP000515124">
    <property type="component" value="Unplaced"/>
</dbReference>
<dbReference type="CDD" id="cd00860">
    <property type="entry name" value="ThrRS_anticodon"/>
    <property type="match status" value="1"/>
</dbReference>
<dbReference type="AlphaFoldDB" id="A0A6P5RR59"/>
<feature type="non-terminal residue" evidence="5">
    <location>
        <position position="1"/>
    </location>
</feature>
<evidence type="ECO:0000259" key="3">
    <source>
        <dbReference type="Pfam" id="PF03129"/>
    </source>
</evidence>
<proteinExistence type="predicted"/>
<dbReference type="GO" id="GO:0005739">
    <property type="term" value="C:mitochondrion"/>
    <property type="evidence" value="ECO:0007669"/>
    <property type="project" value="TreeGrafter"/>
</dbReference>
<dbReference type="PANTHER" id="PTHR11451:SF46">
    <property type="entry name" value="THREONINE--TRNA LIGASE"/>
    <property type="match status" value="1"/>
</dbReference>
<dbReference type="GeneID" id="110748659"/>
<gene>
    <name evidence="5" type="primary">LOC110748659</name>
</gene>
<dbReference type="GO" id="GO:0004829">
    <property type="term" value="F:threonine-tRNA ligase activity"/>
    <property type="evidence" value="ECO:0007669"/>
    <property type="project" value="TreeGrafter"/>
</dbReference>
<dbReference type="InterPro" id="IPR004154">
    <property type="entry name" value="Anticodon-bd"/>
</dbReference>
<organism evidence="4 5">
    <name type="scientific">Prunus avium</name>
    <name type="common">Cherry</name>
    <name type="synonym">Cerasus avium</name>
    <dbReference type="NCBI Taxonomy" id="42229"/>
    <lineage>
        <taxon>Eukaryota</taxon>
        <taxon>Viridiplantae</taxon>
        <taxon>Streptophyta</taxon>
        <taxon>Embryophyta</taxon>
        <taxon>Tracheophyta</taxon>
        <taxon>Spermatophyta</taxon>
        <taxon>Magnoliopsida</taxon>
        <taxon>eudicotyledons</taxon>
        <taxon>Gunneridae</taxon>
        <taxon>Pentapetalae</taxon>
        <taxon>rosids</taxon>
        <taxon>fabids</taxon>
        <taxon>Rosales</taxon>
        <taxon>Rosaceae</taxon>
        <taxon>Amygdaloideae</taxon>
        <taxon>Amygdaleae</taxon>
        <taxon>Prunus</taxon>
    </lineage>
</organism>
<dbReference type="SUPFAM" id="SSF52954">
    <property type="entry name" value="Class II aaRS ABD-related"/>
    <property type="match status" value="1"/>
</dbReference>
<dbReference type="InterPro" id="IPR047246">
    <property type="entry name" value="ThrRS_anticodon"/>
</dbReference>
<feature type="signal peptide" evidence="2">
    <location>
        <begin position="1"/>
        <end position="16"/>
    </location>
</feature>
<dbReference type="KEGG" id="pavi:110748659"/>
<dbReference type="GO" id="GO:0006435">
    <property type="term" value="P:threonyl-tRNA aminoacylation"/>
    <property type="evidence" value="ECO:0007669"/>
    <property type="project" value="TreeGrafter"/>
</dbReference>
<evidence type="ECO:0000256" key="1">
    <source>
        <dbReference type="ARBA" id="ARBA00022917"/>
    </source>
</evidence>
<keyword evidence="4" id="KW-1185">Reference proteome</keyword>
<dbReference type="PANTHER" id="PTHR11451">
    <property type="entry name" value="THREONINE-TRNA LIGASE"/>
    <property type="match status" value="1"/>
</dbReference>
<keyword evidence="2" id="KW-0732">Signal</keyword>
<evidence type="ECO:0000313" key="4">
    <source>
        <dbReference type="Proteomes" id="UP000515124"/>
    </source>
</evidence>
<dbReference type="Gene3D" id="3.40.50.800">
    <property type="entry name" value="Anticodon-binding domain"/>
    <property type="match status" value="1"/>
</dbReference>
<evidence type="ECO:0000313" key="5">
    <source>
        <dbReference type="RefSeq" id="XP_021804303.1"/>
    </source>
</evidence>
<evidence type="ECO:0000256" key="2">
    <source>
        <dbReference type="SAM" id="SignalP"/>
    </source>
</evidence>
<dbReference type="Pfam" id="PF03129">
    <property type="entry name" value="HGTP_anticodon"/>
    <property type="match status" value="1"/>
</dbReference>
<reference evidence="5" key="1">
    <citation type="submission" date="2025-08" db="UniProtKB">
        <authorList>
            <consortium name="RefSeq"/>
        </authorList>
    </citation>
    <scope>IDENTIFICATION</scope>
</reference>
<accession>A0A6P5RR59</accession>
<feature type="chain" id="PRO_5027724151" evidence="2">
    <location>
        <begin position="17"/>
        <end position="121"/>
    </location>
</feature>
<dbReference type="InterPro" id="IPR036621">
    <property type="entry name" value="Anticodon-bd_dom_sf"/>
</dbReference>